<feature type="region of interest" description="Disordered" evidence="1">
    <location>
        <begin position="25"/>
        <end position="46"/>
    </location>
</feature>
<feature type="non-terminal residue" evidence="2">
    <location>
        <position position="107"/>
    </location>
</feature>
<dbReference type="AlphaFoldDB" id="A0A6H5GIS6"/>
<evidence type="ECO:0000313" key="3">
    <source>
        <dbReference type="Proteomes" id="UP000479000"/>
    </source>
</evidence>
<accession>A0A6H5GIS6</accession>
<proteinExistence type="predicted"/>
<dbReference type="Proteomes" id="UP000479000">
    <property type="component" value="Unassembled WGS sequence"/>
</dbReference>
<evidence type="ECO:0000313" key="2">
    <source>
        <dbReference type="EMBL" id="CAB0003804.1"/>
    </source>
</evidence>
<gene>
    <name evidence="2" type="ORF">NTEN_LOCUS9281</name>
</gene>
<protein>
    <submittedName>
        <fullName evidence="2">Uncharacterized protein</fullName>
    </submittedName>
</protein>
<evidence type="ECO:0000256" key="1">
    <source>
        <dbReference type="SAM" id="MobiDB-lite"/>
    </source>
</evidence>
<sequence>MYIHVRGRSIRYDPALVALSEGRANIPSCPNGRSPKDETTRSWHGNQSAAVRLNRRLYGAYRIRDDVVSSSPDNSSIVSKWTQHFTRFVTILPLLRPHTPDHPIAES</sequence>
<dbReference type="EMBL" id="CADCXU010013874">
    <property type="protein sequence ID" value="CAB0003804.1"/>
    <property type="molecule type" value="Genomic_DNA"/>
</dbReference>
<reference evidence="2 3" key="1">
    <citation type="submission" date="2020-02" db="EMBL/GenBank/DDBJ databases">
        <authorList>
            <person name="Ferguson B K."/>
        </authorList>
    </citation>
    <scope>NUCLEOTIDE SEQUENCE [LARGE SCALE GENOMIC DNA]</scope>
</reference>
<name>A0A6H5GIS6_9HEMI</name>
<keyword evidence="3" id="KW-1185">Reference proteome</keyword>
<organism evidence="2 3">
    <name type="scientific">Nesidiocoris tenuis</name>
    <dbReference type="NCBI Taxonomy" id="355587"/>
    <lineage>
        <taxon>Eukaryota</taxon>
        <taxon>Metazoa</taxon>
        <taxon>Ecdysozoa</taxon>
        <taxon>Arthropoda</taxon>
        <taxon>Hexapoda</taxon>
        <taxon>Insecta</taxon>
        <taxon>Pterygota</taxon>
        <taxon>Neoptera</taxon>
        <taxon>Paraneoptera</taxon>
        <taxon>Hemiptera</taxon>
        <taxon>Heteroptera</taxon>
        <taxon>Panheteroptera</taxon>
        <taxon>Cimicomorpha</taxon>
        <taxon>Miridae</taxon>
        <taxon>Dicyphina</taxon>
        <taxon>Nesidiocoris</taxon>
    </lineage>
</organism>